<keyword evidence="9" id="KW-0206">Cytoskeleton</keyword>
<evidence type="ECO:0000256" key="8">
    <source>
        <dbReference type="ARBA" id="ARBA00023175"/>
    </source>
</evidence>
<protein>
    <recommendedName>
        <fullName evidence="11">Kinesin-like protein</fullName>
    </recommendedName>
</protein>
<dbReference type="PANTHER" id="PTHR47969">
    <property type="entry name" value="CHROMOSOME-ASSOCIATED KINESIN KIF4A-RELATED"/>
    <property type="match status" value="1"/>
</dbReference>
<dbReference type="PANTHER" id="PTHR47969:SF33">
    <property type="entry name" value="KINESIN-LIKE PROTEIN"/>
    <property type="match status" value="1"/>
</dbReference>
<name>F7EHG4_ORNAN</name>
<dbReference type="GO" id="GO:0008017">
    <property type="term" value="F:microtubule binding"/>
    <property type="evidence" value="ECO:0000318"/>
    <property type="project" value="GO_Central"/>
</dbReference>
<dbReference type="GO" id="GO:0005871">
    <property type="term" value="C:kinesin complex"/>
    <property type="evidence" value="ECO:0000318"/>
    <property type="project" value="GO_Central"/>
</dbReference>
<dbReference type="FunFam" id="3.40.850.10:FF:000064">
    <property type="entry name" value="Kinesin-like protein"/>
    <property type="match status" value="1"/>
</dbReference>
<keyword evidence="8 10" id="KW-0505">Motor protein</keyword>
<dbReference type="GO" id="GO:0016887">
    <property type="term" value="F:ATP hydrolysis activity"/>
    <property type="evidence" value="ECO:0000318"/>
    <property type="project" value="GO_Central"/>
</dbReference>
<keyword evidence="4 11" id="KW-0493">Microtubule</keyword>
<dbReference type="SMART" id="SM00129">
    <property type="entry name" value="KISc"/>
    <property type="match status" value="1"/>
</dbReference>
<dbReference type="InterPro" id="IPR036961">
    <property type="entry name" value="Kinesin_motor_dom_sf"/>
</dbReference>
<reference evidence="15 16" key="1">
    <citation type="journal article" date="2008" name="Nature">
        <title>Genome analysis of the platypus reveals unique signatures of evolution.</title>
        <authorList>
            <person name="Warren W.C."/>
            <person name="Hillier L.W."/>
            <person name="Marshall Graves J.A."/>
            <person name="Birney E."/>
            <person name="Ponting C.P."/>
            <person name="Grutzner F."/>
            <person name="Belov K."/>
            <person name="Miller W."/>
            <person name="Clarke L."/>
            <person name="Chinwalla A.T."/>
            <person name="Yang S.P."/>
            <person name="Heger A."/>
            <person name="Locke D.P."/>
            <person name="Miethke P."/>
            <person name="Waters P.D."/>
            <person name="Veyrunes F."/>
            <person name="Fulton L."/>
            <person name="Fulton B."/>
            <person name="Graves T."/>
            <person name="Wallis J."/>
            <person name="Puente X.S."/>
            <person name="Lopez-Otin C."/>
            <person name="Ordonez G.R."/>
            <person name="Eichler E.E."/>
            <person name="Chen L."/>
            <person name="Cheng Z."/>
            <person name="Deakin J.E."/>
            <person name="Alsop A."/>
            <person name="Thompson K."/>
            <person name="Kirby P."/>
            <person name="Papenfuss A.T."/>
            <person name="Wakefield M.J."/>
            <person name="Olender T."/>
            <person name="Lancet D."/>
            <person name="Huttley G.A."/>
            <person name="Smit A.F."/>
            <person name="Pask A."/>
            <person name="Temple-Smith P."/>
            <person name="Batzer M.A."/>
            <person name="Walker J.A."/>
            <person name="Konkel M.K."/>
            <person name="Harris R.S."/>
            <person name="Whittington C.M."/>
            <person name="Wong E.S."/>
            <person name="Gemmell N.J."/>
            <person name="Buschiazzo E."/>
            <person name="Vargas Jentzsch I.M."/>
            <person name="Merkel A."/>
            <person name="Schmitz J."/>
            <person name="Zemann A."/>
            <person name="Churakov G."/>
            <person name="Kriegs J.O."/>
            <person name="Brosius J."/>
            <person name="Murchison E.P."/>
            <person name="Sachidanandam R."/>
            <person name="Smith C."/>
            <person name="Hannon G.J."/>
            <person name="Tsend-Ayush E."/>
            <person name="McMillan D."/>
            <person name="Attenborough R."/>
            <person name="Rens W."/>
            <person name="Ferguson-Smith M."/>
            <person name="Lefevre C.M."/>
            <person name="Sharp J.A."/>
            <person name="Nicholas K.R."/>
            <person name="Ray D.A."/>
            <person name="Kube M."/>
            <person name="Reinhardt R."/>
            <person name="Pringle T.H."/>
            <person name="Taylor J."/>
            <person name="Jones R.C."/>
            <person name="Nixon B."/>
            <person name="Dacheux J.L."/>
            <person name="Niwa H."/>
            <person name="Sekita Y."/>
            <person name="Huang X."/>
            <person name="Stark A."/>
            <person name="Kheradpour P."/>
            <person name="Kellis M."/>
            <person name="Flicek P."/>
            <person name="Chen Y."/>
            <person name="Webber C."/>
            <person name="Hardison R."/>
            <person name="Nelson J."/>
            <person name="Hallsworth-Pepin K."/>
            <person name="Delehaunty K."/>
            <person name="Markovic C."/>
            <person name="Minx P."/>
            <person name="Feng Y."/>
            <person name="Kremitzki C."/>
            <person name="Mitreva M."/>
            <person name="Glasscock J."/>
            <person name="Wylie T."/>
            <person name="Wohldmann P."/>
            <person name="Thiru P."/>
            <person name="Nhan M.N."/>
            <person name="Pohl C.S."/>
            <person name="Smith S.M."/>
            <person name="Hou S."/>
            <person name="Nefedov M."/>
            <person name="de Jong P.J."/>
            <person name="Renfree M.B."/>
            <person name="Mardis E.R."/>
            <person name="Wilson R.K."/>
        </authorList>
    </citation>
    <scope>NUCLEOTIDE SEQUENCE [LARGE SCALE GENOMIC DNA]</scope>
    <source>
        <strain evidence="15 16">Glennie</strain>
    </source>
</reference>
<keyword evidence="2" id="KW-0963">Cytoplasm</keyword>
<dbReference type="Proteomes" id="UP000002279">
    <property type="component" value="Chromosome 4"/>
</dbReference>
<feature type="compositionally biased region" description="Polar residues" evidence="13">
    <location>
        <begin position="428"/>
        <end position="437"/>
    </location>
</feature>
<dbReference type="GO" id="GO:0007018">
    <property type="term" value="P:microtubule-based movement"/>
    <property type="evidence" value="ECO:0000318"/>
    <property type="project" value="GO_Central"/>
</dbReference>
<evidence type="ECO:0000259" key="14">
    <source>
        <dbReference type="PROSITE" id="PS50067"/>
    </source>
</evidence>
<feature type="compositionally biased region" description="Polar residues" evidence="13">
    <location>
        <begin position="615"/>
        <end position="626"/>
    </location>
</feature>
<evidence type="ECO:0000256" key="12">
    <source>
        <dbReference type="SAM" id="Coils"/>
    </source>
</evidence>
<evidence type="ECO:0000256" key="11">
    <source>
        <dbReference type="RuleBase" id="RU000394"/>
    </source>
</evidence>
<dbReference type="InParanoid" id="F7EHG4"/>
<dbReference type="InterPro" id="IPR019821">
    <property type="entry name" value="Kinesin_motor_CS"/>
</dbReference>
<sequence>MEQRRGTLGVLSRMDKKGRDFSKGQGDHEDVEETPIRVVLRVRPMSRAERRRGEQSALQCTGPRTLQVNAPGLGRDMAFSFSAVLDGACSQGEMFQGCGILRLVELALQGFSCTAFTFGQTGSGKTYTLTGPPPQTEQDPVPPELVGLMQRSFTCLLERAQQLETPVTLSTSYLEIYNEQVRDLLSGESPRPLPVRWSKAQGFYVEQLKTVEFRSLDTISQLLQEGLRRRRSSAHTLNEASSRSHALLTVHIHSQSEETLGAQSPGGKLCFVDLAGSEKVSDTRSKGQLMLEANNINRSLLALSHCISLLLDPRRRHSHIPYRDSKLTRLLADCLGGTGVTLMVACVSPSASCLPETLNTLRYASRAQRVHTRPLARVVPQEPRRARLDEEVRQLREENLLLRQQLEKSPGWAGAKRVGSSGACGRPPSSSEDNCAARTSGQGWAERNLYGMLQEFMLENEQLRREKNRLQNSRDSARGEQKILAQKLVELERHLLTCPGLHVHESARCPPLPIFSPAPPCSCSAPPCLCSLPHGHCHATHCTALPALCSCHCCCHVCHLSCSCLPHWASSRHLNSQVEAQLPQLLMELPPLDPFMAKAQAKTPSTQTPRPPPWNQSLRPSSNQCQRKSRAGDRDQRGSQPGQWEELPGEQDKVVPSAPPLPEGLHSAPGELREVSCLALKLEEELDVLREQMGHSIRLNRARRSPAERRTLGRPLLPP</sequence>
<dbReference type="Pfam" id="PF00225">
    <property type="entry name" value="Kinesin"/>
    <property type="match status" value="1"/>
</dbReference>
<organism evidence="15 16">
    <name type="scientific">Ornithorhynchus anatinus</name>
    <name type="common">Duckbill platypus</name>
    <dbReference type="NCBI Taxonomy" id="9258"/>
    <lineage>
        <taxon>Eukaryota</taxon>
        <taxon>Metazoa</taxon>
        <taxon>Chordata</taxon>
        <taxon>Craniata</taxon>
        <taxon>Vertebrata</taxon>
        <taxon>Euteleostomi</taxon>
        <taxon>Mammalia</taxon>
        <taxon>Monotremata</taxon>
        <taxon>Ornithorhynchidae</taxon>
        <taxon>Ornithorhynchus</taxon>
    </lineage>
</organism>
<evidence type="ECO:0000256" key="1">
    <source>
        <dbReference type="ARBA" id="ARBA00004245"/>
    </source>
</evidence>
<dbReference type="Bgee" id="ENSOANG00000006934">
    <property type="expression patterns" value="Expressed in adult mammalian kidney and 1 other cell type or tissue"/>
</dbReference>
<feature type="region of interest" description="Disordered" evidence="13">
    <location>
        <begin position="1"/>
        <end position="31"/>
    </location>
</feature>
<feature type="domain" description="Kinesin motor" evidence="14">
    <location>
        <begin position="35"/>
        <end position="370"/>
    </location>
</feature>
<evidence type="ECO:0000313" key="16">
    <source>
        <dbReference type="Proteomes" id="UP000002279"/>
    </source>
</evidence>
<evidence type="ECO:0000256" key="6">
    <source>
        <dbReference type="ARBA" id="ARBA00022840"/>
    </source>
</evidence>
<feature type="coiled-coil region" evidence="12">
    <location>
        <begin position="453"/>
        <end position="480"/>
    </location>
</feature>
<dbReference type="InterPro" id="IPR001752">
    <property type="entry name" value="Kinesin_motor_dom"/>
</dbReference>
<dbReference type="Gene3D" id="3.40.850.10">
    <property type="entry name" value="Kinesin motor domain"/>
    <property type="match status" value="1"/>
</dbReference>
<dbReference type="GO" id="GO:0005737">
    <property type="term" value="C:cytoplasm"/>
    <property type="evidence" value="ECO:0000318"/>
    <property type="project" value="GO_Central"/>
</dbReference>
<evidence type="ECO:0000256" key="10">
    <source>
        <dbReference type="PROSITE-ProRule" id="PRU00283"/>
    </source>
</evidence>
<feature type="region of interest" description="Disordered" evidence="13">
    <location>
        <begin position="699"/>
        <end position="719"/>
    </location>
</feature>
<dbReference type="AlphaFoldDB" id="F7EHG4"/>
<evidence type="ECO:0000256" key="2">
    <source>
        <dbReference type="ARBA" id="ARBA00022490"/>
    </source>
</evidence>
<dbReference type="GO" id="GO:0005524">
    <property type="term" value="F:ATP binding"/>
    <property type="evidence" value="ECO:0007669"/>
    <property type="project" value="UniProtKB-UniRule"/>
</dbReference>
<dbReference type="CDD" id="cd00106">
    <property type="entry name" value="KISc"/>
    <property type="match status" value="1"/>
</dbReference>
<keyword evidence="5 10" id="KW-0547">Nucleotide-binding</keyword>
<reference evidence="15" key="3">
    <citation type="submission" date="2025-09" db="UniProtKB">
        <authorList>
            <consortium name="Ensembl"/>
        </authorList>
    </citation>
    <scope>IDENTIFICATION</scope>
    <source>
        <strain evidence="15">Glennie</strain>
    </source>
</reference>
<dbReference type="PROSITE" id="PS50067">
    <property type="entry name" value="KINESIN_MOTOR_2"/>
    <property type="match status" value="1"/>
</dbReference>
<dbReference type="GO" id="GO:0005874">
    <property type="term" value="C:microtubule"/>
    <property type="evidence" value="ECO:0000318"/>
    <property type="project" value="GO_Central"/>
</dbReference>
<comment type="similarity">
    <text evidence="10 11">Belongs to the TRAFAC class myosin-kinesin ATPase superfamily. Kinesin family.</text>
</comment>
<dbReference type="InterPro" id="IPR027640">
    <property type="entry name" value="Kinesin-like_fam"/>
</dbReference>
<evidence type="ECO:0000256" key="7">
    <source>
        <dbReference type="ARBA" id="ARBA00023054"/>
    </source>
</evidence>
<accession>F7EHG4</accession>
<dbReference type="InterPro" id="IPR027417">
    <property type="entry name" value="P-loop_NTPase"/>
</dbReference>
<evidence type="ECO:0000256" key="5">
    <source>
        <dbReference type="ARBA" id="ARBA00022741"/>
    </source>
</evidence>
<evidence type="ECO:0000256" key="3">
    <source>
        <dbReference type="ARBA" id="ARBA00022553"/>
    </source>
</evidence>
<evidence type="ECO:0000256" key="13">
    <source>
        <dbReference type="SAM" id="MobiDB-lite"/>
    </source>
</evidence>
<comment type="subcellular location">
    <subcellularLocation>
        <location evidence="1">Cytoplasm</location>
        <location evidence="1">Cytoskeleton</location>
    </subcellularLocation>
</comment>
<feature type="binding site" evidence="10">
    <location>
        <begin position="119"/>
        <end position="126"/>
    </location>
    <ligand>
        <name>ATP</name>
        <dbReference type="ChEBI" id="CHEBI:30616"/>
    </ligand>
</feature>
<dbReference type="OMA" id="GHCHATH"/>
<evidence type="ECO:0000256" key="9">
    <source>
        <dbReference type="ARBA" id="ARBA00023212"/>
    </source>
</evidence>
<evidence type="ECO:0000313" key="15">
    <source>
        <dbReference type="Ensembl" id="ENSOANP00000011046.3"/>
    </source>
</evidence>
<keyword evidence="16" id="KW-1185">Reference proteome</keyword>
<reference evidence="15" key="2">
    <citation type="submission" date="2025-08" db="UniProtKB">
        <authorList>
            <consortium name="Ensembl"/>
        </authorList>
    </citation>
    <scope>IDENTIFICATION</scope>
    <source>
        <strain evidence="15">Glennie</strain>
    </source>
</reference>
<proteinExistence type="inferred from homology"/>
<dbReference type="PROSITE" id="PS00411">
    <property type="entry name" value="KINESIN_MOTOR_1"/>
    <property type="match status" value="1"/>
</dbReference>
<keyword evidence="7 12" id="KW-0175">Coiled coil</keyword>
<dbReference type="Ensembl" id="ENSOANT00000011048.3">
    <property type="protein sequence ID" value="ENSOANP00000011046.3"/>
    <property type="gene ID" value="ENSOANG00000006934.5"/>
</dbReference>
<keyword evidence="6 10" id="KW-0067">ATP-binding</keyword>
<dbReference type="GeneTree" id="ENSGT00940000161216"/>
<dbReference type="SUPFAM" id="SSF52540">
    <property type="entry name" value="P-loop containing nucleoside triphosphate hydrolases"/>
    <property type="match status" value="1"/>
</dbReference>
<feature type="region of interest" description="Disordered" evidence="13">
    <location>
        <begin position="412"/>
        <end position="437"/>
    </location>
</feature>
<feature type="compositionally biased region" description="Basic and acidic residues" evidence="13">
    <location>
        <begin position="13"/>
        <end position="28"/>
    </location>
</feature>
<keyword evidence="3" id="KW-0597">Phosphoprotein</keyword>
<dbReference type="FunCoup" id="F7EHG4">
    <property type="interactions" value="26"/>
</dbReference>
<feature type="region of interest" description="Disordered" evidence="13">
    <location>
        <begin position="599"/>
        <end position="669"/>
    </location>
</feature>
<dbReference type="PRINTS" id="PR00380">
    <property type="entry name" value="KINESINHEAVY"/>
</dbReference>
<evidence type="ECO:0000256" key="4">
    <source>
        <dbReference type="ARBA" id="ARBA00022701"/>
    </source>
</evidence>
<dbReference type="GO" id="GO:0003777">
    <property type="term" value="F:microtubule motor activity"/>
    <property type="evidence" value="ECO:0000318"/>
    <property type="project" value="GO_Central"/>
</dbReference>
<dbReference type="eggNOG" id="KOG4280">
    <property type="taxonomic scope" value="Eukaryota"/>
</dbReference>
<dbReference type="HOGENOM" id="CLU_001485_2_1_1"/>
<dbReference type="STRING" id="9258.ENSOANP00000011046"/>